<dbReference type="InterPro" id="IPR014880">
    <property type="entry name" value="SoxZ_dom"/>
</dbReference>
<name>A0A382U1N9_9ZZZZ</name>
<gene>
    <name evidence="2" type="ORF">METZ01_LOCUS380432</name>
</gene>
<feature type="domain" description="Sulphur oxidation protein SoxZ" evidence="1">
    <location>
        <begin position="1"/>
        <end position="44"/>
    </location>
</feature>
<evidence type="ECO:0000313" key="2">
    <source>
        <dbReference type="EMBL" id="SVD27578.1"/>
    </source>
</evidence>
<feature type="non-terminal residue" evidence="2">
    <location>
        <position position="1"/>
    </location>
</feature>
<dbReference type="InterPro" id="IPR013783">
    <property type="entry name" value="Ig-like_fold"/>
</dbReference>
<protein>
    <recommendedName>
        <fullName evidence="1">Sulphur oxidation protein SoxZ domain-containing protein</fullName>
    </recommendedName>
</protein>
<dbReference type="InterPro" id="IPR014756">
    <property type="entry name" value="Ig_E-set"/>
</dbReference>
<sequence>KKIFNADTSYSISMDPAIAFYFVPDKEGILKITATDTKDNFYEYSHEVKEI</sequence>
<proteinExistence type="predicted"/>
<dbReference type="AlphaFoldDB" id="A0A382U1N9"/>
<dbReference type="Pfam" id="PF08770">
    <property type="entry name" value="SoxZ"/>
    <property type="match status" value="1"/>
</dbReference>
<reference evidence="2" key="1">
    <citation type="submission" date="2018-05" db="EMBL/GenBank/DDBJ databases">
        <authorList>
            <person name="Lanie J.A."/>
            <person name="Ng W.-L."/>
            <person name="Kazmierczak K.M."/>
            <person name="Andrzejewski T.M."/>
            <person name="Davidsen T.M."/>
            <person name="Wayne K.J."/>
            <person name="Tettelin H."/>
            <person name="Glass J.I."/>
            <person name="Rusch D."/>
            <person name="Podicherti R."/>
            <person name="Tsui H.-C.T."/>
            <person name="Winkler M.E."/>
        </authorList>
    </citation>
    <scope>NUCLEOTIDE SEQUENCE</scope>
</reference>
<evidence type="ECO:0000259" key="1">
    <source>
        <dbReference type="Pfam" id="PF08770"/>
    </source>
</evidence>
<organism evidence="2">
    <name type="scientific">marine metagenome</name>
    <dbReference type="NCBI Taxonomy" id="408172"/>
    <lineage>
        <taxon>unclassified sequences</taxon>
        <taxon>metagenomes</taxon>
        <taxon>ecological metagenomes</taxon>
    </lineage>
</organism>
<dbReference type="SUPFAM" id="SSF81296">
    <property type="entry name" value="E set domains"/>
    <property type="match status" value="1"/>
</dbReference>
<dbReference type="EMBL" id="UINC01140436">
    <property type="protein sequence ID" value="SVD27578.1"/>
    <property type="molecule type" value="Genomic_DNA"/>
</dbReference>
<dbReference type="Gene3D" id="2.60.40.10">
    <property type="entry name" value="Immunoglobulins"/>
    <property type="match status" value="1"/>
</dbReference>
<accession>A0A382U1N9</accession>